<dbReference type="EMBL" id="VFOQ01000001">
    <property type="protein sequence ID" value="TQL60575.1"/>
    <property type="molecule type" value="Genomic_DNA"/>
</dbReference>
<dbReference type="GO" id="GO:0071555">
    <property type="term" value="P:cell wall organization"/>
    <property type="evidence" value="ECO:0007669"/>
    <property type="project" value="UniProtKB-UniRule"/>
</dbReference>
<feature type="domain" description="L,D-TPase catalytic" evidence="16">
    <location>
        <begin position="268"/>
        <end position="395"/>
    </location>
</feature>
<keyword evidence="5 13" id="KW-0133">Cell shape</keyword>
<sequence length="424" mass="43879">MKLVFGWESVNVVISTMQRRAALAAALLAGAALVSACGPAGGASGPAAGGAGTHAAATPGGGASSTTQQAAPAQLSVSPADAATGVLPTAPVTVRAESGTLGSVTLKATDGETVDGAVGADGTWKASGRLTPGTAYTLTAKATGPDGTPSTVTSSFTTLRPAVTATYGLIPGGGTVGVGMPVSVQFDSPVATKTERAQVEKLMRISVSPKQEGAWGWLDNRQLMWRPKSYWLPGTHVTVTAPLHGVQTGEGKWVAADHTTSFTVGSSMVSTVDMNAHTMTVRQNGAVLRTFKVSTGRPGPKTETRYGTKVIISRDGDVTMDSTTIGIPKGKPGYYKIDTKWAMRLTWTGEFVHSAPWSVGAQGNANVSHGCTNMAPADAQWMFEHSKVGDVVKFTGSNRPFQPTEGYGIWMYSFSQWKAQSALA</sequence>
<dbReference type="UniPathway" id="UPA00219"/>
<evidence type="ECO:0000256" key="10">
    <source>
        <dbReference type="ARBA" id="ARBA00023315"/>
    </source>
</evidence>
<dbReference type="Gene3D" id="2.40.440.10">
    <property type="entry name" value="L,D-transpeptidase catalytic domain-like"/>
    <property type="match status" value="1"/>
</dbReference>
<dbReference type="SUPFAM" id="SSF141523">
    <property type="entry name" value="L,D-transpeptidase catalytic domain-like"/>
    <property type="match status" value="1"/>
</dbReference>
<feature type="region of interest" description="Disordered" evidence="14">
    <location>
        <begin position="43"/>
        <end position="77"/>
    </location>
</feature>
<dbReference type="InterPro" id="IPR005490">
    <property type="entry name" value="LD_TPept_cat_dom"/>
</dbReference>
<dbReference type="AlphaFoldDB" id="A0A542ZJP4"/>
<dbReference type="Pfam" id="PF03734">
    <property type="entry name" value="YkuD"/>
    <property type="match status" value="1"/>
</dbReference>
<evidence type="ECO:0000256" key="8">
    <source>
        <dbReference type="ARBA" id="ARBA00023139"/>
    </source>
</evidence>
<evidence type="ECO:0000256" key="6">
    <source>
        <dbReference type="ARBA" id="ARBA00022984"/>
    </source>
</evidence>
<evidence type="ECO:0000256" key="14">
    <source>
        <dbReference type="SAM" id="MobiDB-lite"/>
    </source>
</evidence>
<feature type="chain" id="PRO_5038558913" evidence="15">
    <location>
        <begin position="37"/>
        <end position="424"/>
    </location>
</feature>
<protein>
    <submittedName>
        <fullName evidence="17">Lipoprotein-anchoring transpeptidase ErfK/SrfK</fullName>
    </submittedName>
</protein>
<dbReference type="FunFam" id="2.40.440.10:FF:000005">
    <property type="entry name" value="L,D-transpeptidase 2"/>
    <property type="match status" value="1"/>
</dbReference>
<reference evidence="17 18" key="1">
    <citation type="submission" date="2019-06" db="EMBL/GenBank/DDBJ databases">
        <title>Sequencing the genomes of 1000 actinobacteria strains.</title>
        <authorList>
            <person name="Klenk H.-P."/>
        </authorList>
    </citation>
    <scope>NUCLEOTIDE SEQUENCE [LARGE SCALE GENOMIC DNA]</scope>
    <source>
        <strain evidence="17 18">DSM 18082</strain>
    </source>
</reference>
<evidence type="ECO:0000256" key="7">
    <source>
        <dbReference type="ARBA" id="ARBA00023136"/>
    </source>
</evidence>
<gene>
    <name evidence="17" type="ORF">FB474_1970</name>
</gene>
<keyword evidence="8" id="KW-0564">Palmitate</keyword>
<evidence type="ECO:0000313" key="17">
    <source>
        <dbReference type="EMBL" id="TQL60575.1"/>
    </source>
</evidence>
<feature type="compositionally biased region" description="Low complexity" evidence="14">
    <location>
        <begin position="53"/>
        <end position="74"/>
    </location>
</feature>
<organism evidence="17 18">
    <name type="scientific">Oryzihumus leptocrescens</name>
    <dbReference type="NCBI Taxonomy" id="297536"/>
    <lineage>
        <taxon>Bacteria</taxon>
        <taxon>Bacillati</taxon>
        <taxon>Actinomycetota</taxon>
        <taxon>Actinomycetes</taxon>
        <taxon>Micrococcales</taxon>
        <taxon>Intrasporangiaceae</taxon>
        <taxon>Oryzihumus</taxon>
    </lineage>
</organism>
<dbReference type="Pfam" id="PF17964">
    <property type="entry name" value="Big_10"/>
    <property type="match status" value="1"/>
</dbReference>
<dbReference type="GO" id="GO:0018104">
    <property type="term" value="P:peptidoglycan-protein cross-linking"/>
    <property type="evidence" value="ECO:0007669"/>
    <property type="project" value="TreeGrafter"/>
</dbReference>
<keyword evidence="11 13" id="KW-0961">Cell wall biogenesis/degradation</keyword>
<keyword evidence="18" id="KW-1185">Reference proteome</keyword>
<dbReference type="Proteomes" id="UP000319514">
    <property type="component" value="Unassembled WGS sequence"/>
</dbReference>
<evidence type="ECO:0000256" key="12">
    <source>
        <dbReference type="ARBA" id="ARBA00060592"/>
    </source>
</evidence>
<dbReference type="CDD" id="cd13432">
    <property type="entry name" value="LDT_IgD_like_2"/>
    <property type="match status" value="1"/>
</dbReference>
<keyword evidence="6 13" id="KW-0573">Peptidoglycan synthesis</keyword>
<evidence type="ECO:0000256" key="2">
    <source>
        <dbReference type="ARBA" id="ARBA00022475"/>
    </source>
</evidence>
<evidence type="ECO:0000256" key="3">
    <source>
        <dbReference type="ARBA" id="ARBA00022679"/>
    </source>
</evidence>
<keyword evidence="10" id="KW-0012">Acyltransferase</keyword>
<dbReference type="GO" id="GO:0016746">
    <property type="term" value="F:acyltransferase activity"/>
    <property type="evidence" value="ECO:0007669"/>
    <property type="project" value="UniProtKB-KW"/>
</dbReference>
<evidence type="ECO:0000256" key="13">
    <source>
        <dbReference type="PROSITE-ProRule" id="PRU01373"/>
    </source>
</evidence>
<feature type="signal peptide" evidence="15">
    <location>
        <begin position="1"/>
        <end position="36"/>
    </location>
</feature>
<dbReference type="InterPro" id="IPR050979">
    <property type="entry name" value="LD-transpeptidase"/>
</dbReference>
<evidence type="ECO:0000256" key="15">
    <source>
        <dbReference type="SAM" id="SignalP"/>
    </source>
</evidence>
<evidence type="ECO:0000256" key="9">
    <source>
        <dbReference type="ARBA" id="ARBA00023288"/>
    </source>
</evidence>
<dbReference type="Gene3D" id="2.60.40.3710">
    <property type="match status" value="1"/>
</dbReference>
<evidence type="ECO:0000256" key="1">
    <source>
        <dbReference type="ARBA" id="ARBA00004752"/>
    </source>
</evidence>
<accession>A0A542ZJP4</accession>
<dbReference type="InterPro" id="IPR038063">
    <property type="entry name" value="Transpep_catalytic_dom"/>
</dbReference>
<name>A0A542ZJP4_9MICO</name>
<evidence type="ECO:0000259" key="16">
    <source>
        <dbReference type="PROSITE" id="PS52029"/>
    </source>
</evidence>
<evidence type="ECO:0000313" key="18">
    <source>
        <dbReference type="Proteomes" id="UP000319514"/>
    </source>
</evidence>
<dbReference type="GO" id="GO:0005576">
    <property type="term" value="C:extracellular region"/>
    <property type="evidence" value="ECO:0007669"/>
    <property type="project" value="TreeGrafter"/>
</dbReference>
<comment type="caution">
    <text evidence="17">The sequence shown here is derived from an EMBL/GenBank/DDBJ whole genome shotgun (WGS) entry which is preliminary data.</text>
</comment>
<feature type="active site" description="Proton donor/acceptor" evidence="13">
    <location>
        <position position="353"/>
    </location>
</feature>
<evidence type="ECO:0000256" key="5">
    <source>
        <dbReference type="ARBA" id="ARBA00022960"/>
    </source>
</evidence>
<dbReference type="PANTHER" id="PTHR30582">
    <property type="entry name" value="L,D-TRANSPEPTIDASE"/>
    <property type="match status" value="1"/>
</dbReference>
<dbReference type="PANTHER" id="PTHR30582:SF2">
    <property type="entry name" value="L,D-TRANSPEPTIDASE YCIB-RELATED"/>
    <property type="match status" value="1"/>
</dbReference>
<dbReference type="GO" id="GO:0008360">
    <property type="term" value="P:regulation of cell shape"/>
    <property type="evidence" value="ECO:0007669"/>
    <property type="project" value="UniProtKB-UniRule"/>
</dbReference>
<dbReference type="CDD" id="cd16913">
    <property type="entry name" value="YkuD_like"/>
    <property type="match status" value="1"/>
</dbReference>
<feature type="active site" description="Nucleophile" evidence="13">
    <location>
        <position position="371"/>
    </location>
</feature>
<proteinExistence type="predicted"/>
<feature type="compositionally biased region" description="Gly residues" evidence="14">
    <location>
        <begin position="43"/>
        <end position="52"/>
    </location>
</feature>
<evidence type="ECO:0000256" key="4">
    <source>
        <dbReference type="ARBA" id="ARBA00022729"/>
    </source>
</evidence>
<keyword evidence="9 17" id="KW-0449">Lipoprotein</keyword>
<comment type="pathway">
    <text evidence="1 13">Cell wall biogenesis; peptidoglycan biosynthesis.</text>
</comment>
<keyword evidence="3" id="KW-0808">Transferase</keyword>
<keyword evidence="2" id="KW-1003">Cell membrane</keyword>
<dbReference type="PROSITE" id="PS52029">
    <property type="entry name" value="LD_TPASE"/>
    <property type="match status" value="1"/>
</dbReference>
<comment type="pathway">
    <text evidence="12">Glycan biosynthesis.</text>
</comment>
<evidence type="ECO:0000256" key="11">
    <source>
        <dbReference type="ARBA" id="ARBA00023316"/>
    </source>
</evidence>
<dbReference type="Gene3D" id="2.60.40.3780">
    <property type="match status" value="1"/>
</dbReference>
<dbReference type="GO" id="GO:0071972">
    <property type="term" value="F:peptidoglycan L,D-transpeptidase activity"/>
    <property type="evidence" value="ECO:0007669"/>
    <property type="project" value="TreeGrafter"/>
</dbReference>
<keyword evidence="4 15" id="KW-0732">Signal</keyword>
<dbReference type="InterPro" id="IPR041280">
    <property type="entry name" value="Big_10"/>
</dbReference>
<keyword evidence="7" id="KW-0472">Membrane</keyword>